<feature type="non-terminal residue" evidence="2">
    <location>
        <position position="46"/>
    </location>
</feature>
<feature type="transmembrane region" description="Helical" evidence="1">
    <location>
        <begin position="21"/>
        <end position="40"/>
    </location>
</feature>
<accession>X1AZ52</accession>
<reference evidence="2" key="1">
    <citation type="journal article" date="2014" name="Front. Microbiol.">
        <title>High frequency of phylogenetically diverse reductive dehalogenase-homologous genes in deep subseafloor sedimentary metagenomes.</title>
        <authorList>
            <person name="Kawai M."/>
            <person name="Futagami T."/>
            <person name="Toyoda A."/>
            <person name="Takaki Y."/>
            <person name="Nishi S."/>
            <person name="Hori S."/>
            <person name="Arai W."/>
            <person name="Tsubouchi T."/>
            <person name="Morono Y."/>
            <person name="Uchiyama I."/>
            <person name="Ito T."/>
            <person name="Fujiyama A."/>
            <person name="Inagaki F."/>
            <person name="Takami H."/>
        </authorList>
    </citation>
    <scope>NUCLEOTIDE SEQUENCE</scope>
    <source>
        <strain evidence="2">Expedition CK06-06</strain>
    </source>
</reference>
<evidence type="ECO:0000313" key="2">
    <source>
        <dbReference type="EMBL" id="GAG65021.1"/>
    </source>
</evidence>
<proteinExistence type="predicted"/>
<name>X1AZ52_9ZZZZ</name>
<comment type="caution">
    <text evidence="2">The sequence shown here is derived from an EMBL/GenBank/DDBJ whole genome shotgun (WGS) entry which is preliminary data.</text>
</comment>
<keyword evidence="1" id="KW-0472">Membrane</keyword>
<protein>
    <submittedName>
        <fullName evidence="2">Uncharacterized protein</fullName>
    </submittedName>
</protein>
<evidence type="ECO:0000256" key="1">
    <source>
        <dbReference type="SAM" id="Phobius"/>
    </source>
</evidence>
<gene>
    <name evidence="2" type="ORF">S01H4_04565</name>
</gene>
<organism evidence="2">
    <name type="scientific">marine sediment metagenome</name>
    <dbReference type="NCBI Taxonomy" id="412755"/>
    <lineage>
        <taxon>unclassified sequences</taxon>
        <taxon>metagenomes</taxon>
        <taxon>ecological metagenomes</taxon>
    </lineage>
</organism>
<keyword evidence="1" id="KW-0812">Transmembrane</keyword>
<dbReference type="EMBL" id="BART01001234">
    <property type="protein sequence ID" value="GAG65021.1"/>
    <property type="molecule type" value="Genomic_DNA"/>
</dbReference>
<dbReference type="AlphaFoldDB" id="X1AZ52"/>
<keyword evidence="1" id="KW-1133">Transmembrane helix</keyword>
<sequence>MMAIGYIILRKGNKYLKVSTLGKVATFVLMISIAILLLRLPPYDIY</sequence>